<evidence type="ECO:0000313" key="3">
    <source>
        <dbReference type="Proteomes" id="UP000664859"/>
    </source>
</evidence>
<feature type="compositionally biased region" description="Gly residues" evidence="1">
    <location>
        <begin position="269"/>
        <end position="288"/>
    </location>
</feature>
<dbReference type="InterPro" id="IPR052050">
    <property type="entry name" value="SecEffector_AnkRepeat"/>
</dbReference>
<dbReference type="Proteomes" id="UP000664859">
    <property type="component" value="Unassembled WGS sequence"/>
</dbReference>
<dbReference type="SUPFAM" id="SSF48403">
    <property type="entry name" value="Ankyrin repeat"/>
    <property type="match status" value="1"/>
</dbReference>
<evidence type="ECO:0000256" key="1">
    <source>
        <dbReference type="SAM" id="MobiDB-lite"/>
    </source>
</evidence>
<keyword evidence="3" id="KW-1185">Reference proteome</keyword>
<dbReference type="Gene3D" id="1.25.40.20">
    <property type="entry name" value="Ankyrin repeat-containing domain"/>
    <property type="match status" value="1"/>
</dbReference>
<accession>A0A835ZF57</accession>
<sequence length="575" mass="60539">MVQLRPGGSPLNENLSWLAAEGGHLELLQWARANGGAWDEQTCSCAAGKGHLELLQWARANECPWNEQTCSCAAAGGHLELLQWARANAYPWDVETCSCAAAGGHLGLLQWARANGCPWDEQTCSCASGGGHLELLQWARANGCTWHEQTCTAAARAGHFDVLQWARANECPWDEQTCTGARHGVTALEAQGHNGNSEGGMRARSVMDMLAEEEEEHQLREAFGGHTSLGHIHWQEQQGREAEARAAAERAAEAAAAAAAAAAASGGQRGIGAGAAAGGGRSKGGGLTGTDRLVRRGGARGPWGLITGAVDVDLFEAAKASDMEACEAALAAGADLNFNRHNGGSLLAWKGWRLKIGGIEWGLQEWDAPIGVVPVTGDTILMIALKCDMQKLAAWVVARPEYKPEVKNADSKTAEDVARDYGRSHFLTGGEAGTPAGGAAQESTPGALVKQAPATSAAAANAAAPPRLPAREHMRVFSEGSTTAQMDHALLRAKDAQIAVPALLRAKDAQTVVLALLRAKDVQIAELQAALARATLDRQKSESEALDLRTRIVILESSLKSTKPAWMKKSTSLAA</sequence>
<dbReference type="PANTHER" id="PTHR46586:SF3">
    <property type="entry name" value="ANKYRIN REPEAT-CONTAINING PROTEIN"/>
    <property type="match status" value="1"/>
</dbReference>
<proteinExistence type="predicted"/>
<dbReference type="EMBL" id="JAFCMP010000053">
    <property type="protein sequence ID" value="KAG5189319.1"/>
    <property type="molecule type" value="Genomic_DNA"/>
</dbReference>
<feature type="region of interest" description="Disordered" evidence="1">
    <location>
        <begin position="269"/>
        <end position="293"/>
    </location>
</feature>
<dbReference type="InterPro" id="IPR036770">
    <property type="entry name" value="Ankyrin_rpt-contain_sf"/>
</dbReference>
<organism evidence="2 3">
    <name type="scientific">Tribonema minus</name>
    <dbReference type="NCBI Taxonomy" id="303371"/>
    <lineage>
        <taxon>Eukaryota</taxon>
        <taxon>Sar</taxon>
        <taxon>Stramenopiles</taxon>
        <taxon>Ochrophyta</taxon>
        <taxon>PX clade</taxon>
        <taxon>Xanthophyceae</taxon>
        <taxon>Tribonematales</taxon>
        <taxon>Tribonemataceae</taxon>
        <taxon>Tribonema</taxon>
    </lineage>
</organism>
<dbReference type="PANTHER" id="PTHR46586">
    <property type="entry name" value="ANKYRIN REPEAT-CONTAINING PROTEIN"/>
    <property type="match status" value="1"/>
</dbReference>
<evidence type="ECO:0000313" key="2">
    <source>
        <dbReference type="EMBL" id="KAG5189319.1"/>
    </source>
</evidence>
<protein>
    <submittedName>
        <fullName evidence="2">Uncharacterized protein</fullName>
    </submittedName>
</protein>
<name>A0A835ZF57_9STRA</name>
<dbReference type="AlphaFoldDB" id="A0A835ZF57"/>
<feature type="region of interest" description="Disordered" evidence="1">
    <location>
        <begin position="430"/>
        <end position="452"/>
    </location>
</feature>
<gene>
    <name evidence="2" type="ORF">JKP88DRAFT_353151</name>
</gene>
<comment type="caution">
    <text evidence="2">The sequence shown here is derived from an EMBL/GenBank/DDBJ whole genome shotgun (WGS) entry which is preliminary data.</text>
</comment>
<reference evidence="2" key="1">
    <citation type="submission" date="2021-02" db="EMBL/GenBank/DDBJ databases">
        <title>First Annotated Genome of the Yellow-green Alga Tribonema minus.</title>
        <authorList>
            <person name="Mahan K.M."/>
        </authorList>
    </citation>
    <scope>NUCLEOTIDE SEQUENCE</scope>
    <source>
        <strain evidence="2">UTEX B ZZ1240</strain>
    </source>
</reference>